<sequence>MQAIDADRGLQKSKRKEYSEAAWTLFRAQKDERAAEFQEKLRKQEEQKRVLDTVLT</sequence>
<evidence type="ECO:0000256" key="1">
    <source>
        <dbReference type="SAM" id="Coils"/>
    </source>
</evidence>
<dbReference type="Proteomes" id="UP000676336">
    <property type="component" value="Unassembled WGS sequence"/>
</dbReference>
<accession>A0A8S2VWH1</accession>
<dbReference type="AlphaFoldDB" id="A0A8S2VWH1"/>
<evidence type="ECO:0000313" key="3">
    <source>
        <dbReference type="Proteomes" id="UP000676336"/>
    </source>
</evidence>
<organism evidence="2 3">
    <name type="scientific">Rotaria magnacalcarata</name>
    <dbReference type="NCBI Taxonomy" id="392030"/>
    <lineage>
        <taxon>Eukaryota</taxon>
        <taxon>Metazoa</taxon>
        <taxon>Spiralia</taxon>
        <taxon>Gnathifera</taxon>
        <taxon>Rotifera</taxon>
        <taxon>Eurotatoria</taxon>
        <taxon>Bdelloidea</taxon>
        <taxon>Philodinida</taxon>
        <taxon>Philodinidae</taxon>
        <taxon>Rotaria</taxon>
    </lineage>
</organism>
<gene>
    <name evidence="2" type="ORF">SMN809_LOCUS30632</name>
</gene>
<protein>
    <submittedName>
        <fullName evidence="2">Uncharacterized protein</fullName>
    </submittedName>
</protein>
<keyword evidence="1" id="KW-0175">Coiled coil</keyword>
<proteinExistence type="predicted"/>
<reference evidence="2" key="1">
    <citation type="submission" date="2021-02" db="EMBL/GenBank/DDBJ databases">
        <authorList>
            <person name="Nowell W R."/>
        </authorList>
    </citation>
    <scope>NUCLEOTIDE SEQUENCE</scope>
</reference>
<feature type="non-terminal residue" evidence="2">
    <location>
        <position position="1"/>
    </location>
</feature>
<name>A0A8S2VWH1_9BILA</name>
<feature type="coiled-coil region" evidence="1">
    <location>
        <begin position="27"/>
        <end position="54"/>
    </location>
</feature>
<evidence type="ECO:0000313" key="2">
    <source>
        <dbReference type="EMBL" id="CAF4405206.1"/>
    </source>
</evidence>
<comment type="caution">
    <text evidence="2">The sequence shown here is derived from an EMBL/GenBank/DDBJ whole genome shotgun (WGS) entry which is preliminary data.</text>
</comment>
<dbReference type="EMBL" id="CAJOBI010058540">
    <property type="protein sequence ID" value="CAF4405206.1"/>
    <property type="molecule type" value="Genomic_DNA"/>
</dbReference>